<evidence type="ECO:0000313" key="1">
    <source>
        <dbReference type="EMBL" id="PIL25509.1"/>
    </source>
</evidence>
<evidence type="ECO:0000313" key="2">
    <source>
        <dbReference type="Proteomes" id="UP000230002"/>
    </source>
</evidence>
<proteinExistence type="predicted"/>
<gene>
    <name evidence="1" type="ORF">GSI_12427</name>
</gene>
<dbReference type="Proteomes" id="UP000230002">
    <property type="component" value="Unassembled WGS sequence"/>
</dbReference>
<keyword evidence="2" id="KW-1185">Reference proteome</keyword>
<accession>A0A2G8RVH7</accession>
<reference evidence="1 2" key="1">
    <citation type="journal article" date="2015" name="Sci. Rep.">
        <title>Chromosome-level genome map provides insights into diverse defense mechanisms in the medicinal fungus Ganoderma sinense.</title>
        <authorList>
            <person name="Zhu Y."/>
            <person name="Xu J."/>
            <person name="Sun C."/>
            <person name="Zhou S."/>
            <person name="Xu H."/>
            <person name="Nelson D.R."/>
            <person name="Qian J."/>
            <person name="Song J."/>
            <person name="Luo H."/>
            <person name="Xiang L."/>
            <person name="Li Y."/>
            <person name="Xu Z."/>
            <person name="Ji A."/>
            <person name="Wang L."/>
            <person name="Lu S."/>
            <person name="Hayward A."/>
            <person name="Sun W."/>
            <person name="Li X."/>
            <person name="Schwartz D.C."/>
            <person name="Wang Y."/>
            <person name="Chen S."/>
        </authorList>
    </citation>
    <scope>NUCLEOTIDE SEQUENCE [LARGE SCALE GENOMIC DNA]</scope>
    <source>
        <strain evidence="1 2">ZZ0214-1</strain>
    </source>
</reference>
<sequence length="81" mass="9325">MKPQYSDRRGCVRGHLRESMDDTLRELTGDDEAGMYWMVEDYIESVVLQHGLKLVGWPPDIPFQNLSNIRGGVSALMHLEY</sequence>
<dbReference type="AlphaFoldDB" id="A0A2G8RVH7"/>
<organism evidence="1 2">
    <name type="scientific">Ganoderma sinense ZZ0214-1</name>
    <dbReference type="NCBI Taxonomy" id="1077348"/>
    <lineage>
        <taxon>Eukaryota</taxon>
        <taxon>Fungi</taxon>
        <taxon>Dikarya</taxon>
        <taxon>Basidiomycota</taxon>
        <taxon>Agaricomycotina</taxon>
        <taxon>Agaricomycetes</taxon>
        <taxon>Polyporales</taxon>
        <taxon>Polyporaceae</taxon>
        <taxon>Ganoderma</taxon>
    </lineage>
</organism>
<dbReference type="EMBL" id="AYKW01000053">
    <property type="protein sequence ID" value="PIL25509.1"/>
    <property type="molecule type" value="Genomic_DNA"/>
</dbReference>
<dbReference type="OrthoDB" id="2750404at2759"/>
<name>A0A2G8RVH7_9APHY</name>
<protein>
    <submittedName>
        <fullName evidence="1">Uncharacterized protein</fullName>
    </submittedName>
</protein>
<comment type="caution">
    <text evidence="1">The sequence shown here is derived from an EMBL/GenBank/DDBJ whole genome shotgun (WGS) entry which is preliminary data.</text>
</comment>